<dbReference type="AlphaFoldDB" id="A0A9P1MBA3"/>
<evidence type="ECO:0000313" key="1">
    <source>
        <dbReference type="EMBL" id="CAI4215155.1"/>
    </source>
</evidence>
<evidence type="ECO:0000313" key="2">
    <source>
        <dbReference type="Proteomes" id="UP000838763"/>
    </source>
</evidence>
<protein>
    <submittedName>
        <fullName evidence="1">Uncharacterized protein</fullName>
    </submittedName>
</protein>
<organism evidence="1 2">
    <name type="scientific">Parascedosporium putredinis</name>
    <dbReference type="NCBI Taxonomy" id="1442378"/>
    <lineage>
        <taxon>Eukaryota</taxon>
        <taxon>Fungi</taxon>
        <taxon>Dikarya</taxon>
        <taxon>Ascomycota</taxon>
        <taxon>Pezizomycotina</taxon>
        <taxon>Sordariomycetes</taxon>
        <taxon>Hypocreomycetidae</taxon>
        <taxon>Microascales</taxon>
        <taxon>Microascaceae</taxon>
        <taxon>Parascedosporium</taxon>
    </lineage>
</organism>
<dbReference type="EMBL" id="CALLCH030000012">
    <property type="protein sequence ID" value="CAI4215155.1"/>
    <property type="molecule type" value="Genomic_DNA"/>
</dbReference>
<dbReference type="Gene3D" id="1.10.3210.50">
    <property type="match status" value="1"/>
</dbReference>
<dbReference type="PANTHER" id="PTHR33594">
    <property type="entry name" value="SUPERFAMILY HYDROLASE, PUTATIVE (AFU_ORTHOLOGUE AFUA_1G03035)-RELATED"/>
    <property type="match status" value="1"/>
</dbReference>
<comment type="caution">
    <text evidence="1">The sequence shown here is derived from an EMBL/GenBank/DDBJ whole genome shotgun (WGS) entry which is preliminary data.</text>
</comment>
<sequence>MASTATHPDASSLIPRVTEYARAYMANYDGSHDFNHIRRVLRLAQRIYASERARGTSDADQSRAESMVRDVLLGFGADPELADRVQAICLGVSYSSEIKDRAKVQRLIAVYPELAIVQDADRLDAIGAVGIGRTFAFGGAKAVP</sequence>
<dbReference type="OrthoDB" id="16547at2759"/>
<accession>A0A9P1MBA3</accession>
<dbReference type="SUPFAM" id="SSF109604">
    <property type="entry name" value="HD-domain/PDEase-like"/>
    <property type="match status" value="1"/>
</dbReference>
<gene>
    <name evidence="1" type="ORF">PPNO1_LOCUS4876</name>
</gene>
<dbReference type="PANTHER" id="PTHR33594:SF1">
    <property type="entry name" value="HD_PDEASE DOMAIN-CONTAINING PROTEIN"/>
    <property type="match status" value="1"/>
</dbReference>
<proteinExistence type="predicted"/>
<name>A0A9P1MBA3_9PEZI</name>
<dbReference type="Gene3D" id="1.10.472.50">
    <property type="entry name" value="HD-domain/PDEase-like"/>
    <property type="match status" value="1"/>
</dbReference>
<reference evidence="1" key="1">
    <citation type="submission" date="2022-11" db="EMBL/GenBank/DDBJ databases">
        <authorList>
            <person name="Scott C."/>
            <person name="Bruce N."/>
        </authorList>
    </citation>
    <scope>NUCLEOTIDE SEQUENCE</scope>
</reference>
<keyword evidence="2" id="KW-1185">Reference proteome</keyword>
<dbReference type="Proteomes" id="UP000838763">
    <property type="component" value="Unassembled WGS sequence"/>
</dbReference>